<evidence type="ECO:0000256" key="1">
    <source>
        <dbReference type="ARBA" id="ARBA00008455"/>
    </source>
</evidence>
<name>A0ABD1XA93_9LAMI</name>
<protein>
    <submittedName>
        <fullName evidence="4">Cysteine protease 1</fullName>
    </submittedName>
</protein>
<evidence type="ECO:0000256" key="2">
    <source>
        <dbReference type="ARBA" id="ARBA00023157"/>
    </source>
</evidence>
<proteinExistence type="inferred from homology"/>
<evidence type="ECO:0000313" key="4">
    <source>
        <dbReference type="EMBL" id="KAL2558900.1"/>
    </source>
</evidence>
<dbReference type="InterPro" id="IPR000668">
    <property type="entry name" value="Peptidase_C1A_C"/>
</dbReference>
<dbReference type="InterPro" id="IPR013128">
    <property type="entry name" value="Peptidase_C1A"/>
</dbReference>
<reference evidence="5" key="1">
    <citation type="submission" date="2024-07" db="EMBL/GenBank/DDBJ databases">
        <title>Two chromosome-level genome assemblies of Korean endemic species Abeliophyllum distichum and Forsythia ovata (Oleaceae).</title>
        <authorList>
            <person name="Jang H."/>
        </authorList>
    </citation>
    <scope>NUCLEOTIDE SEQUENCE [LARGE SCALE GENOMIC DNA]</scope>
</reference>
<dbReference type="SUPFAM" id="SSF54001">
    <property type="entry name" value="Cysteine proteinases"/>
    <property type="match status" value="1"/>
</dbReference>
<dbReference type="InterPro" id="IPR039417">
    <property type="entry name" value="Peptidase_C1A_papain-like"/>
</dbReference>
<comment type="similarity">
    <text evidence="1">Belongs to the peptidase C1 family.</text>
</comment>
<comment type="caution">
    <text evidence="4">The sequence shown here is derived from an EMBL/GenBank/DDBJ whole genome shotgun (WGS) entry which is preliminary data.</text>
</comment>
<feature type="domain" description="Peptidase C1A papain C-terminal" evidence="3">
    <location>
        <begin position="1"/>
        <end position="126"/>
    </location>
</feature>
<keyword evidence="4" id="KW-0645">Protease</keyword>
<keyword evidence="4" id="KW-0378">Hydrolase</keyword>
<dbReference type="InterPro" id="IPR025661">
    <property type="entry name" value="Pept_asp_AS"/>
</dbReference>
<dbReference type="Gene3D" id="3.90.70.10">
    <property type="entry name" value="Cysteine proteinases"/>
    <property type="match status" value="1"/>
</dbReference>
<evidence type="ECO:0000259" key="3">
    <source>
        <dbReference type="SMART" id="SM00645"/>
    </source>
</evidence>
<dbReference type="SMART" id="SM00645">
    <property type="entry name" value="Pept_C1"/>
    <property type="match status" value="1"/>
</dbReference>
<dbReference type="GO" id="GO:0006508">
    <property type="term" value="P:proteolysis"/>
    <property type="evidence" value="ECO:0007669"/>
    <property type="project" value="UniProtKB-KW"/>
</dbReference>
<evidence type="ECO:0000313" key="5">
    <source>
        <dbReference type="Proteomes" id="UP001604277"/>
    </source>
</evidence>
<keyword evidence="2" id="KW-1015">Disulfide bond</keyword>
<dbReference type="AlphaFoldDB" id="A0ABD1XA93"/>
<dbReference type="InterPro" id="IPR038765">
    <property type="entry name" value="Papain-like_cys_pep_sf"/>
</dbReference>
<dbReference type="PROSITE" id="PS00640">
    <property type="entry name" value="THIOL_PROTEASE_ASN"/>
    <property type="match status" value="1"/>
</dbReference>
<dbReference type="EMBL" id="JBFOLJ010000001">
    <property type="protein sequence ID" value="KAL2558900.1"/>
    <property type="molecule type" value="Genomic_DNA"/>
</dbReference>
<sequence>MNAAFAPTVAVSDHMRPKGNTQLFSQGAEGELKHAVGIVRPVSVAFEVVTGFRFYKGDVYTSTKCGSTPMDVNHDVLAVGYGVENGIPYWLIKNSWRADWGDNGYFKMEMGKNKCGKFSTDHNLSCFKEGLDSLCSTILNVRTD</sequence>
<dbReference type="Proteomes" id="UP001604277">
    <property type="component" value="Unassembled WGS sequence"/>
</dbReference>
<keyword evidence="5" id="KW-1185">Reference proteome</keyword>
<gene>
    <name evidence="4" type="ORF">Fot_03639</name>
</gene>
<dbReference type="PANTHER" id="PTHR12411">
    <property type="entry name" value="CYSTEINE PROTEASE FAMILY C1-RELATED"/>
    <property type="match status" value="1"/>
</dbReference>
<accession>A0ABD1XA93</accession>
<dbReference type="CDD" id="cd02248">
    <property type="entry name" value="Peptidase_C1A"/>
    <property type="match status" value="1"/>
</dbReference>
<dbReference type="Pfam" id="PF00112">
    <property type="entry name" value="Peptidase_C1"/>
    <property type="match status" value="1"/>
</dbReference>
<dbReference type="GO" id="GO:0008233">
    <property type="term" value="F:peptidase activity"/>
    <property type="evidence" value="ECO:0007669"/>
    <property type="project" value="UniProtKB-KW"/>
</dbReference>
<organism evidence="4 5">
    <name type="scientific">Forsythia ovata</name>
    <dbReference type="NCBI Taxonomy" id="205694"/>
    <lineage>
        <taxon>Eukaryota</taxon>
        <taxon>Viridiplantae</taxon>
        <taxon>Streptophyta</taxon>
        <taxon>Embryophyta</taxon>
        <taxon>Tracheophyta</taxon>
        <taxon>Spermatophyta</taxon>
        <taxon>Magnoliopsida</taxon>
        <taxon>eudicotyledons</taxon>
        <taxon>Gunneridae</taxon>
        <taxon>Pentapetalae</taxon>
        <taxon>asterids</taxon>
        <taxon>lamiids</taxon>
        <taxon>Lamiales</taxon>
        <taxon>Oleaceae</taxon>
        <taxon>Forsythieae</taxon>
        <taxon>Forsythia</taxon>
    </lineage>
</organism>